<feature type="transmembrane region" description="Helical" evidence="8">
    <location>
        <begin position="184"/>
        <end position="203"/>
    </location>
</feature>
<keyword evidence="5 8" id="KW-0812">Transmembrane</keyword>
<dbReference type="EMBL" id="JBHSFW010000025">
    <property type="protein sequence ID" value="MFC4620515.1"/>
    <property type="molecule type" value="Genomic_DNA"/>
</dbReference>
<feature type="transmembrane region" description="Helical" evidence="8">
    <location>
        <begin position="156"/>
        <end position="172"/>
    </location>
</feature>
<keyword evidence="11" id="KW-1185">Reference proteome</keyword>
<keyword evidence="3" id="KW-0813">Transport</keyword>
<dbReference type="NCBIfam" id="TIGR00688">
    <property type="entry name" value="rarD"/>
    <property type="match status" value="1"/>
</dbReference>
<keyword evidence="6 8" id="KW-1133">Transmembrane helix</keyword>
<dbReference type="InterPro" id="IPR004626">
    <property type="entry name" value="RarD"/>
</dbReference>
<comment type="subcellular location">
    <subcellularLocation>
        <location evidence="1">Cell membrane</location>
        <topology evidence="1">Multi-pass membrane protein</topology>
    </subcellularLocation>
</comment>
<evidence type="ECO:0000256" key="7">
    <source>
        <dbReference type="ARBA" id="ARBA00023136"/>
    </source>
</evidence>
<organism evidence="10 11">
    <name type="scientific">Camelliibacillus cellulosilyticus</name>
    <dbReference type="NCBI Taxonomy" id="2174486"/>
    <lineage>
        <taxon>Bacteria</taxon>
        <taxon>Bacillati</taxon>
        <taxon>Bacillota</taxon>
        <taxon>Bacilli</taxon>
        <taxon>Bacillales</taxon>
        <taxon>Sporolactobacillaceae</taxon>
        <taxon>Camelliibacillus</taxon>
    </lineage>
</organism>
<dbReference type="PANTHER" id="PTHR22911">
    <property type="entry name" value="ACYL-MALONYL CONDENSING ENZYME-RELATED"/>
    <property type="match status" value="1"/>
</dbReference>
<dbReference type="RefSeq" id="WP_376847628.1">
    <property type="nucleotide sequence ID" value="NZ_JBHSFW010000025.1"/>
</dbReference>
<feature type="transmembrane region" description="Helical" evidence="8">
    <location>
        <begin position="273"/>
        <end position="295"/>
    </location>
</feature>
<feature type="transmembrane region" description="Helical" evidence="8">
    <location>
        <begin position="78"/>
        <end position="97"/>
    </location>
</feature>
<comment type="similarity">
    <text evidence="2">Belongs to the EamA transporter family.</text>
</comment>
<evidence type="ECO:0000256" key="2">
    <source>
        <dbReference type="ARBA" id="ARBA00007362"/>
    </source>
</evidence>
<dbReference type="InterPro" id="IPR037185">
    <property type="entry name" value="EmrE-like"/>
</dbReference>
<feature type="transmembrane region" description="Helical" evidence="8">
    <location>
        <begin position="215"/>
        <end position="235"/>
    </location>
</feature>
<dbReference type="InterPro" id="IPR000620">
    <property type="entry name" value="EamA_dom"/>
</dbReference>
<dbReference type="SUPFAM" id="SSF103481">
    <property type="entry name" value="Multidrug resistance efflux transporter EmrE"/>
    <property type="match status" value="2"/>
</dbReference>
<accession>A0ABV9GUZ4</accession>
<feature type="transmembrane region" description="Helical" evidence="8">
    <location>
        <begin position="109"/>
        <end position="126"/>
    </location>
</feature>
<keyword evidence="4" id="KW-1003">Cell membrane</keyword>
<keyword evidence="7 8" id="KW-0472">Membrane</keyword>
<dbReference type="PANTHER" id="PTHR22911:SF137">
    <property type="entry name" value="SOLUTE CARRIER FAMILY 35 MEMBER G2-RELATED"/>
    <property type="match status" value="1"/>
</dbReference>
<feature type="domain" description="EamA" evidence="9">
    <location>
        <begin position="9"/>
        <end position="149"/>
    </location>
</feature>
<reference evidence="11" key="1">
    <citation type="journal article" date="2019" name="Int. J. Syst. Evol. Microbiol.">
        <title>The Global Catalogue of Microorganisms (GCM) 10K type strain sequencing project: providing services to taxonomists for standard genome sequencing and annotation.</title>
        <authorList>
            <consortium name="The Broad Institute Genomics Platform"/>
            <consortium name="The Broad Institute Genome Sequencing Center for Infectious Disease"/>
            <person name="Wu L."/>
            <person name="Ma J."/>
        </authorList>
    </citation>
    <scope>NUCLEOTIDE SEQUENCE [LARGE SCALE GENOMIC DNA]</scope>
    <source>
        <strain evidence="11">CGMCC 1.16306</strain>
    </source>
</reference>
<name>A0ABV9GUZ4_9BACL</name>
<evidence type="ECO:0000256" key="6">
    <source>
        <dbReference type="ARBA" id="ARBA00022989"/>
    </source>
</evidence>
<protein>
    <submittedName>
        <fullName evidence="10">EamA family transporter RarD</fullName>
    </submittedName>
</protein>
<evidence type="ECO:0000256" key="5">
    <source>
        <dbReference type="ARBA" id="ARBA00022692"/>
    </source>
</evidence>
<feature type="transmembrane region" description="Helical" evidence="8">
    <location>
        <begin position="133"/>
        <end position="150"/>
    </location>
</feature>
<dbReference type="Proteomes" id="UP001596022">
    <property type="component" value="Unassembled WGS sequence"/>
</dbReference>
<proteinExistence type="inferred from homology"/>
<feature type="domain" description="EamA" evidence="9">
    <location>
        <begin position="160"/>
        <end position="287"/>
    </location>
</feature>
<feature type="transmembrane region" description="Helical" evidence="8">
    <location>
        <begin position="9"/>
        <end position="28"/>
    </location>
</feature>
<evidence type="ECO:0000313" key="11">
    <source>
        <dbReference type="Proteomes" id="UP001596022"/>
    </source>
</evidence>
<feature type="transmembrane region" description="Helical" evidence="8">
    <location>
        <begin position="40"/>
        <end position="57"/>
    </location>
</feature>
<evidence type="ECO:0000256" key="1">
    <source>
        <dbReference type="ARBA" id="ARBA00004651"/>
    </source>
</evidence>
<feature type="transmembrane region" description="Helical" evidence="8">
    <location>
        <begin position="247"/>
        <end position="267"/>
    </location>
</feature>
<comment type="caution">
    <text evidence="10">The sequence shown here is derived from an EMBL/GenBank/DDBJ whole genome shotgun (WGS) entry which is preliminary data.</text>
</comment>
<evidence type="ECO:0000313" key="10">
    <source>
        <dbReference type="EMBL" id="MFC4620515.1"/>
    </source>
</evidence>
<sequence>MEKNNDQMLGALAAVFAYLLWGVLPIYWKLIDGVSAEAILANRIIWSFVFMIFIIFVTRNYSALIADVRELIHAPSRLVIIISASVIITINWYTFIWAVNHGHVVESSLGYYINPLVSVLLGILFLKEKLSMWQMVSFGLAVIGVLIMTIHAGTFPWISLVLALSFGVYGLLKKIVHLKAMTGLAIETLIMTPIALLYLFLFTNYSSSGYTTPGLILLIIGSGIVTAIPLLLFAAGANRISLTMVGFFQYIAPTLMLILGTLLYHEPFNHEDLIAFILIWASLILFTLSKTKGFVRMEARVIPRKSKGLAK</sequence>
<evidence type="ECO:0000256" key="4">
    <source>
        <dbReference type="ARBA" id="ARBA00022475"/>
    </source>
</evidence>
<evidence type="ECO:0000256" key="3">
    <source>
        <dbReference type="ARBA" id="ARBA00022448"/>
    </source>
</evidence>
<gene>
    <name evidence="10" type="primary">rarD</name>
    <name evidence="10" type="ORF">ACFO4N_17630</name>
</gene>
<dbReference type="Pfam" id="PF00892">
    <property type="entry name" value="EamA"/>
    <property type="match status" value="2"/>
</dbReference>
<evidence type="ECO:0000256" key="8">
    <source>
        <dbReference type="SAM" id="Phobius"/>
    </source>
</evidence>
<evidence type="ECO:0000259" key="9">
    <source>
        <dbReference type="Pfam" id="PF00892"/>
    </source>
</evidence>